<organism evidence="2 3">
    <name type="scientific">Aquibium pacificus</name>
    <dbReference type="NCBI Taxonomy" id="3153579"/>
    <lineage>
        <taxon>Bacteria</taxon>
        <taxon>Pseudomonadati</taxon>
        <taxon>Pseudomonadota</taxon>
        <taxon>Alphaproteobacteria</taxon>
        <taxon>Hyphomicrobiales</taxon>
        <taxon>Phyllobacteriaceae</taxon>
        <taxon>Aquibium</taxon>
    </lineage>
</organism>
<dbReference type="RefSeq" id="WP_367957083.1">
    <property type="nucleotide sequence ID" value="NZ_JBDPGJ010000008.1"/>
</dbReference>
<proteinExistence type="predicted"/>
<comment type="caution">
    <text evidence="2">The sequence shown here is derived from an EMBL/GenBank/DDBJ whole genome shotgun (WGS) entry which is preliminary data.</text>
</comment>
<evidence type="ECO:0000313" key="2">
    <source>
        <dbReference type="EMBL" id="MEX0409231.1"/>
    </source>
</evidence>
<keyword evidence="3" id="KW-1185">Reference proteome</keyword>
<gene>
    <name evidence="2" type="ORF">ABGN05_26665</name>
</gene>
<feature type="signal peptide" evidence="1">
    <location>
        <begin position="1"/>
        <end position="22"/>
    </location>
</feature>
<dbReference type="Proteomes" id="UP001556692">
    <property type="component" value="Unassembled WGS sequence"/>
</dbReference>
<evidence type="ECO:0000256" key="1">
    <source>
        <dbReference type="SAM" id="SignalP"/>
    </source>
</evidence>
<evidence type="ECO:0000313" key="3">
    <source>
        <dbReference type="Proteomes" id="UP001556692"/>
    </source>
</evidence>
<accession>A0ABV3STK5</accession>
<feature type="chain" id="PRO_5046514932" evidence="1">
    <location>
        <begin position="23"/>
        <end position="157"/>
    </location>
</feature>
<sequence>MALARRFVILASVALAAAPALADTLTYRNARFGTSLSFPAEVFSDQMEAPANGDGMTWLSADGASLAVYASNNALNLSPTEFADQASQGQGEFEVTYRRVADDWVVLSGYEEGKIFYYRFEFGADSVIHAMLLKYPPTLRDKYDPLTGKLGSSLEGP</sequence>
<name>A0ABV3STK5_9HYPH</name>
<keyword evidence="1" id="KW-0732">Signal</keyword>
<protein>
    <submittedName>
        <fullName evidence="2">Uncharacterized protein</fullName>
    </submittedName>
</protein>
<dbReference type="EMBL" id="JBDPGJ010000008">
    <property type="protein sequence ID" value="MEX0409231.1"/>
    <property type="molecule type" value="Genomic_DNA"/>
</dbReference>
<reference evidence="2 3" key="1">
    <citation type="submission" date="2024-05" db="EMBL/GenBank/DDBJ databases">
        <authorList>
            <person name="Jiang F."/>
        </authorList>
    </citation>
    <scope>NUCLEOTIDE SEQUENCE [LARGE SCALE GENOMIC DNA]</scope>
    <source>
        <strain evidence="2 3">LZ166</strain>
    </source>
</reference>